<dbReference type="Proteomes" id="UP001314796">
    <property type="component" value="Unassembled WGS sequence"/>
</dbReference>
<evidence type="ECO:0000313" key="2">
    <source>
        <dbReference type="Proteomes" id="UP001314796"/>
    </source>
</evidence>
<organism evidence="1 2">
    <name type="scientific">Alkaliphilus hydrothermalis</name>
    <dbReference type="NCBI Taxonomy" id="1482730"/>
    <lineage>
        <taxon>Bacteria</taxon>
        <taxon>Bacillati</taxon>
        <taxon>Bacillota</taxon>
        <taxon>Clostridia</taxon>
        <taxon>Peptostreptococcales</taxon>
        <taxon>Natronincolaceae</taxon>
        <taxon>Alkaliphilus</taxon>
    </lineage>
</organism>
<evidence type="ECO:0000313" key="1">
    <source>
        <dbReference type="EMBL" id="MBM7615017.1"/>
    </source>
</evidence>
<protein>
    <submittedName>
        <fullName evidence="1">Fe-S cluster assembly iron-binding protein IscA</fullName>
    </submittedName>
</protein>
<proteinExistence type="predicted"/>
<comment type="caution">
    <text evidence="1">The sequence shown here is derived from an EMBL/GenBank/DDBJ whole genome shotgun (WGS) entry which is preliminary data.</text>
</comment>
<gene>
    <name evidence="1" type="ORF">JOC73_001579</name>
</gene>
<reference evidence="1 2" key="1">
    <citation type="submission" date="2021-01" db="EMBL/GenBank/DDBJ databases">
        <title>Genomic Encyclopedia of Type Strains, Phase IV (KMG-IV): sequencing the most valuable type-strain genomes for metagenomic binning, comparative biology and taxonomic classification.</title>
        <authorList>
            <person name="Goeker M."/>
        </authorList>
    </citation>
    <scope>NUCLEOTIDE SEQUENCE [LARGE SCALE GENOMIC DNA]</scope>
    <source>
        <strain evidence="1 2">DSM 25890</strain>
    </source>
</reference>
<accession>A0ABS2NQE2</accession>
<dbReference type="EMBL" id="JAFBEE010000008">
    <property type="protein sequence ID" value="MBM7615017.1"/>
    <property type="molecule type" value="Genomic_DNA"/>
</dbReference>
<name>A0ABS2NQE2_9FIRM</name>
<sequence length="31" mass="3454">MNITISKTAKETIATQVKEDQKIRIHITGQG</sequence>
<keyword evidence="2" id="KW-1185">Reference proteome</keyword>